<dbReference type="PROSITE" id="PS50889">
    <property type="entry name" value="S4"/>
    <property type="match status" value="1"/>
</dbReference>
<accession>A0A833HR00</accession>
<proteinExistence type="predicted"/>
<dbReference type="SUPFAM" id="SSF55174">
    <property type="entry name" value="Alpha-L RNA-binding motif"/>
    <property type="match status" value="1"/>
</dbReference>
<dbReference type="EMBL" id="WBZB01000010">
    <property type="protein sequence ID" value="KAB3532235.1"/>
    <property type="molecule type" value="Genomic_DNA"/>
</dbReference>
<reference evidence="2 3" key="1">
    <citation type="submission" date="2019-10" db="EMBL/GenBank/DDBJ databases">
        <title>Alkaliphilus serpentinus sp. nov. and Alkaliphilus pronyensis sp. nov., two novel anaerobic alkaliphilic species isolated from the serpentinized-hosted hydrothermal field of the Prony Bay (New Caledonia).</title>
        <authorList>
            <person name="Postec A."/>
        </authorList>
    </citation>
    <scope>NUCLEOTIDE SEQUENCE [LARGE SCALE GENOMIC DNA]</scope>
    <source>
        <strain evidence="2 3">LacT</strain>
    </source>
</reference>
<evidence type="ECO:0000256" key="1">
    <source>
        <dbReference type="PROSITE-ProRule" id="PRU00182"/>
    </source>
</evidence>
<dbReference type="InterPro" id="IPR036986">
    <property type="entry name" value="S4_RNA-bd_sf"/>
</dbReference>
<name>A0A833HR00_9FIRM</name>
<dbReference type="AlphaFoldDB" id="A0A833HR00"/>
<comment type="caution">
    <text evidence="2">The sequence shown here is derived from an EMBL/GenBank/DDBJ whole genome shotgun (WGS) entry which is preliminary data.</text>
</comment>
<dbReference type="CDD" id="cd00165">
    <property type="entry name" value="S4"/>
    <property type="match status" value="1"/>
</dbReference>
<keyword evidence="3" id="KW-1185">Reference proteome</keyword>
<organism evidence="2 3">
    <name type="scientific">Alkaliphilus serpentinus</name>
    <dbReference type="NCBI Taxonomy" id="1482731"/>
    <lineage>
        <taxon>Bacteria</taxon>
        <taxon>Bacillati</taxon>
        <taxon>Bacillota</taxon>
        <taxon>Clostridia</taxon>
        <taxon>Peptostreptococcales</taxon>
        <taxon>Natronincolaceae</taxon>
        <taxon>Alkaliphilus</taxon>
    </lineage>
</organism>
<evidence type="ECO:0000313" key="2">
    <source>
        <dbReference type="EMBL" id="KAB3532235.1"/>
    </source>
</evidence>
<sequence>MELKEEYIKLDQLLKACDIVGSGGHAKIIILDGEVSVNGEVVIQRGKKIRSGDTVKVGDYEIIVE</sequence>
<gene>
    <name evidence="2" type="ORF">F8153_02935</name>
</gene>
<evidence type="ECO:0000313" key="3">
    <source>
        <dbReference type="Proteomes" id="UP000465601"/>
    </source>
</evidence>
<dbReference type="OrthoDB" id="9811532at2"/>
<dbReference type="Gene3D" id="3.10.290.10">
    <property type="entry name" value="RNA-binding S4 domain"/>
    <property type="match status" value="1"/>
</dbReference>
<keyword evidence="1" id="KW-0694">RNA-binding</keyword>
<dbReference type="Proteomes" id="UP000465601">
    <property type="component" value="Unassembled WGS sequence"/>
</dbReference>
<protein>
    <submittedName>
        <fullName evidence="2">RNA-binding S4 domain-containing protein</fullName>
    </submittedName>
</protein>
<dbReference type="Pfam" id="PF13275">
    <property type="entry name" value="S4_2"/>
    <property type="match status" value="1"/>
</dbReference>
<dbReference type="GO" id="GO:0003723">
    <property type="term" value="F:RNA binding"/>
    <property type="evidence" value="ECO:0007669"/>
    <property type="project" value="UniProtKB-KW"/>
</dbReference>